<comment type="catalytic activity">
    <reaction evidence="6">
        <text>a uridine in RNA = a pseudouridine in RNA</text>
        <dbReference type="Rhea" id="RHEA:48348"/>
        <dbReference type="Rhea" id="RHEA-COMP:12068"/>
        <dbReference type="Rhea" id="RHEA-COMP:12069"/>
        <dbReference type="ChEBI" id="CHEBI:65314"/>
        <dbReference type="ChEBI" id="CHEBI:65315"/>
    </reaction>
</comment>
<dbReference type="GO" id="GO:0160140">
    <property type="term" value="F:23S rRNA pseudouridine(1911/1915/1917) synthase activity"/>
    <property type="evidence" value="ECO:0007669"/>
    <property type="project" value="UniProtKB-EC"/>
</dbReference>
<comment type="caution">
    <text evidence="8">The sequence shown here is derived from an EMBL/GenBank/DDBJ whole genome shotgun (WGS) entry which is preliminary data.</text>
</comment>
<dbReference type="InterPro" id="IPR006224">
    <property type="entry name" value="PsdUridine_synth_RluA-like_CS"/>
</dbReference>
<dbReference type="SMART" id="SM00363">
    <property type="entry name" value="S4"/>
    <property type="match status" value="1"/>
</dbReference>
<dbReference type="SUPFAM" id="SSF55120">
    <property type="entry name" value="Pseudouridine synthase"/>
    <property type="match status" value="1"/>
</dbReference>
<evidence type="ECO:0000256" key="2">
    <source>
        <dbReference type="ARBA" id="ARBA00023235"/>
    </source>
</evidence>
<gene>
    <name evidence="8" type="primary">rluD</name>
    <name evidence="9" type="ORF">CC99x_007655</name>
    <name evidence="8" type="ORF">CC99x_02381</name>
</gene>
<sequence length="323" mass="35993">MKIQLETEIPIDFKGMRLDAALAKCFPEHSRSKITDWIRAGDVLVDGASAMPKQKVAGAEKIFIKSQLTELSDKAEDLPINVVYADEDIIVIHKPKGCVVHPGAGNWEGTLLNALLFHYPELKLLPRAGIVHRLDKDTTGLMVVARSQLAYHQLVADLKDRKLSRHYYALVKGELISGGTLSYPMGRSRQNRLKMTVAGNGKPAVTHYKVAKRFKGYTLLNVKLETGRTHQIRVHFSHVGHPLIGDPLYKARGILAPNLSEDLRNKIKAFPRPALHAYYLGLTHPATQEAMAWELPIPEDIKTMLKELGDECHHTKLASSELG</sequence>
<dbReference type="CDD" id="cd02869">
    <property type="entry name" value="PseudoU_synth_RluA_like"/>
    <property type="match status" value="1"/>
</dbReference>
<dbReference type="InterPro" id="IPR002942">
    <property type="entry name" value="S4_RNA-bd"/>
</dbReference>
<dbReference type="EMBL" id="LKHV01000017">
    <property type="protein sequence ID" value="KRG17413.1"/>
    <property type="molecule type" value="Genomic_DNA"/>
</dbReference>
<dbReference type="EMBL" id="LKHV02000001">
    <property type="protein sequence ID" value="MCS5708778.1"/>
    <property type="molecule type" value="Genomic_DNA"/>
</dbReference>
<dbReference type="CDD" id="cd00165">
    <property type="entry name" value="S4"/>
    <property type="match status" value="1"/>
</dbReference>
<dbReference type="AlphaFoldDB" id="A0A0Q9Y9J5"/>
<evidence type="ECO:0000256" key="4">
    <source>
        <dbReference type="PIRSR" id="PIRSR606225-1"/>
    </source>
</evidence>
<evidence type="ECO:0000256" key="1">
    <source>
        <dbReference type="ARBA" id="ARBA00010876"/>
    </source>
</evidence>
<dbReference type="Proteomes" id="UP000051494">
    <property type="component" value="Unassembled WGS sequence"/>
</dbReference>
<proteinExistence type="inferred from homology"/>
<dbReference type="InterPro" id="IPR006225">
    <property type="entry name" value="PsdUridine_synth_RluC/D"/>
</dbReference>
<dbReference type="Pfam" id="PF01479">
    <property type="entry name" value="S4"/>
    <property type="match status" value="1"/>
</dbReference>
<feature type="active site" evidence="4">
    <location>
        <position position="135"/>
    </location>
</feature>
<dbReference type="InterPro" id="IPR006145">
    <property type="entry name" value="PsdUridine_synth_RsuA/RluA"/>
</dbReference>
<keyword evidence="5" id="KW-0694">RNA-binding</keyword>
<dbReference type="PANTHER" id="PTHR21600">
    <property type="entry name" value="MITOCHONDRIAL RNA PSEUDOURIDINE SYNTHASE"/>
    <property type="match status" value="1"/>
</dbReference>
<comment type="similarity">
    <text evidence="1 6">Belongs to the pseudouridine synthase RluA family.</text>
</comment>
<dbReference type="STRING" id="437022.CC99x_02381"/>
<dbReference type="PROSITE" id="PS01129">
    <property type="entry name" value="PSI_RLU"/>
    <property type="match status" value="1"/>
</dbReference>
<dbReference type="Gene3D" id="3.30.2350.10">
    <property type="entry name" value="Pseudouridine synthase"/>
    <property type="match status" value="1"/>
</dbReference>
<dbReference type="EC" id="5.4.99.-" evidence="6"/>
<dbReference type="Pfam" id="PF00849">
    <property type="entry name" value="PseudoU_synth_2"/>
    <property type="match status" value="1"/>
</dbReference>
<keyword evidence="2 6" id="KW-0413">Isomerase</keyword>
<dbReference type="SUPFAM" id="SSF55174">
    <property type="entry name" value="Alpha-L RNA-binding motif"/>
    <property type="match status" value="1"/>
</dbReference>
<reference evidence="9" key="3">
    <citation type="submission" date="2021-06" db="EMBL/GenBank/DDBJ databases">
        <title>Genomic Description and Analysis of Intracellular Bacteria, Candidatus Berkiella cookevillensis and Candidatus Berkiella aquae.</title>
        <authorList>
            <person name="Kidane D.T."/>
            <person name="Mehari Y.T."/>
            <person name="Rice F.C."/>
            <person name="Arivett B.A."/>
            <person name="Farone A.L."/>
            <person name="Berk S.G."/>
            <person name="Farone M.B."/>
        </authorList>
    </citation>
    <scope>NUCLEOTIDE SEQUENCE</scope>
    <source>
        <strain evidence="9">CC99</strain>
    </source>
</reference>
<comment type="function">
    <text evidence="6">Responsible for synthesis of pseudouridine from uracil.</text>
</comment>
<dbReference type="InterPro" id="IPR050188">
    <property type="entry name" value="RluA_PseudoU_synthase"/>
</dbReference>
<dbReference type="RefSeq" id="WP_057625471.1">
    <property type="nucleotide sequence ID" value="NZ_LKHV02000001.1"/>
</dbReference>
<dbReference type="NCBIfam" id="NF008385">
    <property type="entry name" value="PRK11180.1"/>
    <property type="match status" value="1"/>
</dbReference>
<organism evidence="8">
    <name type="scientific">Candidatus Berkiella cookevillensis</name>
    <dbReference type="NCBI Taxonomy" id="437022"/>
    <lineage>
        <taxon>Bacteria</taxon>
        <taxon>Pseudomonadati</taxon>
        <taxon>Pseudomonadota</taxon>
        <taxon>Gammaproteobacteria</taxon>
        <taxon>Candidatus Berkiellales</taxon>
        <taxon>Candidatus Berkiellaceae</taxon>
        <taxon>Candidatus Berkiella</taxon>
    </lineage>
</organism>
<accession>A0A0Q9Y9J5</accession>
<dbReference type="Gene3D" id="3.10.290.10">
    <property type="entry name" value="RNA-binding S4 domain"/>
    <property type="match status" value="1"/>
</dbReference>
<protein>
    <recommendedName>
        <fullName evidence="6">Pseudouridine synthase</fullName>
        <ecNumber evidence="6">5.4.99.-</ecNumber>
    </recommendedName>
</protein>
<evidence type="ECO:0000313" key="9">
    <source>
        <dbReference type="EMBL" id="MCS5708778.1"/>
    </source>
</evidence>
<dbReference type="PATRIC" id="fig|1590042.3.peg.2439"/>
<evidence type="ECO:0000313" key="8">
    <source>
        <dbReference type="EMBL" id="KRG17413.1"/>
    </source>
</evidence>
<dbReference type="NCBIfam" id="TIGR00005">
    <property type="entry name" value="rluA_subfam"/>
    <property type="match status" value="1"/>
</dbReference>
<evidence type="ECO:0000313" key="10">
    <source>
        <dbReference type="Proteomes" id="UP000051494"/>
    </source>
</evidence>
<evidence type="ECO:0000256" key="3">
    <source>
        <dbReference type="ARBA" id="ARBA00036882"/>
    </source>
</evidence>
<dbReference type="GO" id="GO:0003723">
    <property type="term" value="F:RNA binding"/>
    <property type="evidence" value="ECO:0007669"/>
    <property type="project" value="UniProtKB-KW"/>
</dbReference>
<evidence type="ECO:0000256" key="6">
    <source>
        <dbReference type="RuleBase" id="RU362028"/>
    </source>
</evidence>
<dbReference type="InterPro" id="IPR036986">
    <property type="entry name" value="S4_RNA-bd_sf"/>
</dbReference>
<dbReference type="OrthoDB" id="9807829at2"/>
<dbReference type="PANTHER" id="PTHR21600:SF44">
    <property type="entry name" value="RIBOSOMAL LARGE SUBUNIT PSEUDOURIDINE SYNTHASE D"/>
    <property type="match status" value="1"/>
</dbReference>
<keyword evidence="10" id="KW-1185">Reference proteome</keyword>
<evidence type="ECO:0000256" key="5">
    <source>
        <dbReference type="PROSITE-ProRule" id="PRU00182"/>
    </source>
</evidence>
<dbReference type="InterPro" id="IPR020103">
    <property type="entry name" value="PsdUridine_synth_cat_dom_sf"/>
</dbReference>
<name>A0A0Q9Y9J5_9GAMM</name>
<feature type="domain" description="RNA-binding S4" evidence="7">
    <location>
        <begin position="16"/>
        <end position="76"/>
    </location>
</feature>
<dbReference type="PROSITE" id="PS50889">
    <property type="entry name" value="S4"/>
    <property type="match status" value="1"/>
</dbReference>
<comment type="catalytic activity">
    <reaction evidence="3">
        <text>uridine(1911/1915/1917) in 23S rRNA = pseudouridine(1911/1915/1917) in 23S rRNA</text>
        <dbReference type="Rhea" id="RHEA:42524"/>
        <dbReference type="Rhea" id="RHEA-COMP:10097"/>
        <dbReference type="Rhea" id="RHEA-COMP:10098"/>
        <dbReference type="ChEBI" id="CHEBI:65314"/>
        <dbReference type="ChEBI" id="CHEBI:65315"/>
        <dbReference type="EC" id="5.4.99.23"/>
    </reaction>
</comment>
<evidence type="ECO:0000259" key="7">
    <source>
        <dbReference type="SMART" id="SM00363"/>
    </source>
</evidence>
<reference evidence="8" key="1">
    <citation type="submission" date="2015-09" db="EMBL/GenBank/DDBJ databases">
        <title>Draft Genome Sequences of Two Novel Amoeba-resistant Intranuclear Bacteria, Candidatus Berkiella cookevillensis and Candidatus Berkiella aquae.</title>
        <authorList>
            <person name="Mehari Y.T."/>
            <person name="Arivett B.A."/>
            <person name="Farone A.L."/>
            <person name="Gunderson J.H."/>
            <person name="Farone M.B."/>
        </authorList>
    </citation>
    <scope>NUCLEOTIDE SEQUENCE [LARGE SCALE GENOMIC DNA]</scope>
    <source>
        <strain evidence="8">CC99</strain>
    </source>
</reference>
<reference evidence="9" key="2">
    <citation type="journal article" date="2016" name="Genome Announc.">
        <title>Draft Genome Sequences of Two Novel Amoeba-Resistant Intranuclear Bacteria, 'Candidatus Berkiella cookevillensis' and 'Candidatus Berkiella aquae'.</title>
        <authorList>
            <person name="Mehari Y.T."/>
            <person name="Arivett B.A."/>
            <person name="Farone A.L."/>
            <person name="Gunderson J.H."/>
            <person name="Farone M.B."/>
        </authorList>
    </citation>
    <scope>NUCLEOTIDE SEQUENCE</scope>
    <source>
        <strain evidence="9">CC99</strain>
    </source>
</reference>
<dbReference type="GO" id="GO:0000455">
    <property type="term" value="P:enzyme-directed rRNA pseudouridine synthesis"/>
    <property type="evidence" value="ECO:0007669"/>
    <property type="project" value="TreeGrafter"/>
</dbReference>